<gene>
    <name evidence="1" type="ORF">SDC9_136968</name>
</gene>
<proteinExistence type="predicted"/>
<evidence type="ECO:0000313" key="1">
    <source>
        <dbReference type="EMBL" id="MPM89853.1"/>
    </source>
</evidence>
<reference evidence="1" key="1">
    <citation type="submission" date="2019-08" db="EMBL/GenBank/DDBJ databases">
        <authorList>
            <person name="Kucharzyk K."/>
            <person name="Murdoch R.W."/>
            <person name="Higgins S."/>
            <person name="Loffler F."/>
        </authorList>
    </citation>
    <scope>NUCLEOTIDE SEQUENCE</scope>
</reference>
<organism evidence="1">
    <name type="scientific">bioreactor metagenome</name>
    <dbReference type="NCBI Taxonomy" id="1076179"/>
    <lineage>
        <taxon>unclassified sequences</taxon>
        <taxon>metagenomes</taxon>
        <taxon>ecological metagenomes</taxon>
    </lineage>
</organism>
<sequence length="88" mass="10163">MCRELGPDAVMVTVQDEAFFINVIFFNPAAWNLKVYHGILKRSRFSECLVSDNDVHVLVDFTFQTVKNRFWQAFKDFNFSGHGPFTGP</sequence>
<dbReference type="AlphaFoldDB" id="A0A645DM44"/>
<comment type="caution">
    <text evidence="1">The sequence shown here is derived from an EMBL/GenBank/DDBJ whole genome shotgun (WGS) entry which is preliminary data.</text>
</comment>
<dbReference type="EMBL" id="VSSQ01037221">
    <property type="protein sequence ID" value="MPM89853.1"/>
    <property type="molecule type" value="Genomic_DNA"/>
</dbReference>
<accession>A0A645DM44</accession>
<protein>
    <submittedName>
        <fullName evidence="1">Uncharacterized protein</fullName>
    </submittedName>
</protein>
<name>A0A645DM44_9ZZZZ</name>